<gene>
    <name evidence="1" type="ORF">M9H77_31045</name>
</gene>
<accession>A0ACC0A387</accession>
<protein>
    <submittedName>
        <fullName evidence="1">Uncharacterized protein</fullName>
    </submittedName>
</protein>
<comment type="caution">
    <text evidence="1">The sequence shown here is derived from an EMBL/GenBank/DDBJ whole genome shotgun (WGS) entry which is preliminary data.</text>
</comment>
<dbReference type="EMBL" id="CM044707">
    <property type="protein sequence ID" value="KAI5653858.1"/>
    <property type="molecule type" value="Genomic_DNA"/>
</dbReference>
<name>A0ACC0A387_CATRO</name>
<reference evidence="2" key="1">
    <citation type="journal article" date="2023" name="Nat. Plants">
        <title>Single-cell RNA sequencing provides a high-resolution roadmap for understanding the multicellular compartmentation of specialized metabolism.</title>
        <authorList>
            <person name="Sun S."/>
            <person name="Shen X."/>
            <person name="Li Y."/>
            <person name="Li Y."/>
            <person name="Wang S."/>
            <person name="Li R."/>
            <person name="Zhang H."/>
            <person name="Shen G."/>
            <person name="Guo B."/>
            <person name="Wei J."/>
            <person name="Xu J."/>
            <person name="St-Pierre B."/>
            <person name="Chen S."/>
            <person name="Sun C."/>
        </authorList>
    </citation>
    <scope>NUCLEOTIDE SEQUENCE [LARGE SCALE GENOMIC DNA]</scope>
</reference>
<evidence type="ECO:0000313" key="2">
    <source>
        <dbReference type="Proteomes" id="UP001060085"/>
    </source>
</evidence>
<keyword evidence="2" id="KW-1185">Reference proteome</keyword>
<organism evidence="1 2">
    <name type="scientific">Catharanthus roseus</name>
    <name type="common">Madagascar periwinkle</name>
    <name type="synonym">Vinca rosea</name>
    <dbReference type="NCBI Taxonomy" id="4058"/>
    <lineage>
        <taxon>Eukaryota</taxon>
        <taxon>Viridiplantae</taxon>
        <taxon>Streptophyta</taxon>
        <taxon>Embryophyta</taxon>
        <taxon>Tracheophyta</taxon>
        <taxon>Spermatophyta</taxon>
        <taxon>Magnoliopsida</taxon>
        <taxon>eudicotyledons</taxon>
        <taxon>Gunneridae</taxon>
        <taxon>Pentapetalae</taxon>
        <taxon>asterids</taxon>
        <taxon>lamiids</taxon>
        <taxon>Gentianales</taxon>
        <taxon>Apocynaceae</taxon>
        <taxon>Rauvolfioideae</taxon>
        <taxon>Vinceae</taxon>
        <taxon>Catharanthinae</taxon>
        <taxon>Catharanthus</taxon>
    </lineage>
</organism>
<dbReference type="Proteomes" id="UP001060085">
    <property type="component" value="Linkage Group LG07"/>
</dbReference>
<proteinExistence type="predicted"/>
<sequence length="177" mass="20874">MEGLEQQLSYLAKGVGDLEREEEASLEQSSRSNLDLMCDSNDCYEGNRFGARHGYNDRYYKRVPRNEVRNGGNYVKMEDRFHKRRENVKRYHDCYDHYEHSYSGGTYGENMCNEHNDSYSYGGYHKGLGQGQSKVKFMKSSMVEESTKVMELHNQKLNKVIKHMLWKRHPKRNLVIS</sequence>
<evidence type="ECO:0000313" key="1">
    <source>
        <dbReference type="EMBL" id="KAI5653858.1"/>
    </source>
</evidence>